<keyword evidence="1" id="KW-0472">Membrane</keyword>
<evidence type="ECO:0000313" key="3">
    <source>
        <dbReference type="Proteomes" id="UP000034799"/>
    </source>
</evidence>
<proteinExistence type="predicted"/>
<keyword evidence="1" id="KW-0812">Transmembrane</keyword>
<reference evidence="2 3" key="1">
    <citation type="journal article" date="2015" name="Nature">
        <title>rRNA introns, odd ribosomes, and small enigmatic genomes across a large radiation of phyla.</title>
        <authorList>
            <person name="Brown C.T."/>
            <person name="Hug L.A."/>
            <person name="Thomas B.C."/>
            <person name="Sharon I."/>
            <person name="Castelle C.J."/>
            <person name="Singh A."/>
            <person name="Wilkins M.J."/>
            <person name="Williams K.H."/>
            <person name="Banfield J.F."/>
        </authorList>
    </citation>
    <scope>NUCLEOTIDE SEQUENCE [LARGE SCALE GENOMIC DNA]</scope>
</reference>
<accession>A0A0G0N0W9</accession>
<organism evidence="2 3">
    <name type="scientific">candidate division WS6 bacterium GW2011_GWF2_39_15</name>
    <dbReference type="NCBI Taxonomy" id="1619100"/>
    <lineage>
        <taxon>Bacteria</taxon>
        <taxon>Candidatus Dojkabacteria</taxon>
    </lineage>
</organism>
<dbReference type="EMBL" id="LBWK01000001">
    <property type="protein sequence ID" value="KKR06491.1"/>
    <property type="molecule type" value="Genomic_DNA"/>
</dbReference>
<protein>
    <submittedName>
        <fullName evidence="2">Uncharacterized protein</fullName>
    </submittedName>
</protein>
<dbReference type="STRING" id="1619100.UT34_C0001G0532"/>
<comment type="caution">
    <text evidence="2">The sequence shown here is derived from an EMBL/GenBank/DDBJ whole genome shotgun (WGS) entry which is preliminary data.</text>
</comment>
<gene>
    <name evidence="2" type="ORF">UT34_C0001G0532</name>
</gene>
<evidence type="ECO:0000313" key="2">
    <source>
        <dbReference type="EMBL" id="KKR06491.1"/>
    </source>
</evidence>
<evidence type="ECO:0000256" key="1">
    <source>
        <dbReference type="SAM" id="Phobius"/>
    </source>
</evidence>
<dbReference type="AlphaFoldDB" id="A0A0G0N0W9"/>
<keyword evidence="1" id="KW-1133">Transmembrane helix</keyword>
<sequence length="229" mass="26939">MKTEKKKSGFSTELSDIAKVLSGELQLRKREEEVEKLTQKAVKKQKDLRRKKIIEGEARVETEDKLKKVVQKIKLYEWEAPIRFNQPFNPKMFLVLTGVMLLFIMYLAVLGHYGLMASIIALLFFFYVAGTTPPITVKHEINTKGIDSLGKLYEWFLLDTFWFTKREDQYLLVVGTKLRLPNKLMMIVGEKEVKPIFLLLQDKLLYKDIRRWSKLDQMNFGEYIPIEKI</sequence>
<name>A0A0G0N0W9_9BACT</name>
<feature type="transmembrane region" description="Helical" evidence="1">
    <location>
        <begin position="92"/>
        <end position="109"/>
    </location>
</feature>
<dbReference type="Proteomes" id="UP000034799">
    <property type="component" value="Unassembled WGS sequence"/>
</dbReference>
<feature type="transmembrane region" description="Helical" evidence="1">
    <location>
        <begin position="115"/>
        <end position="137"/>
    </location>
</feature>